<comment type="caution">
    <text evidence="1">The sequence shown here is derived from an EMBL/GenBank/DDBJ whole genome shotgun (WGS) entry which is preliminary data.</text>
</comment>
<dbReference type="EMBL" id="CABVMM010000044">
    <property type="protein sequence ID" value="VVV02599.1"/>
    <property type="molecule type" value="Genomic_DNA"/>
</dbReference>
<evidence type="ECO:0000313" key="1">
    <source>
        <dbReference type="EMBL" id="VVV02599.1"/>
    </source>
</evidence>
<sequence>MTKEKHLYRILFLTSIFLLLINDFYLKYEYHNYLTGKLSDFAGLFAFPYFFSCLFPKRIRPIYILTGILFMFWKSEFSQPIFDFAHSYGIGIDRTVDYTDLMSLFILPISYKYWKLDFRQIIQPNKIWKPSIIGICVFAFIATSVASDFGEINLKANYNTDLNTTLEKARETKLFFVSLKNDRYLSKLTIPEKRAEINVLLLIKKNENGLLNIRLDSILDYEVKGSGNFFGGGVDQDDIDYVKNMNTYDFEKLFAEQKIEPLKNK</sequence>
<evidence type="ECO:0000313" key="2">
    <source>
        <dbReference type="Proteomes" id="UP000356253"/>
    </source>
</evidence>
<organism evidence="1 2">
    <name type="scientific">Mesonia oceanica</name>
    <dbReference type="NCBI Taxonomy" id="2687242"/>
    <lineage>
        <taxon>Bacteria</taxon>
        <taxon>Pseudomonadati</taxon>
        <taxon>Bacteroidota</taxon>
        <taxon>Flavobacteriia</taxon>
        <taxon>Flavobacteriales</taxon>
        <taxon>Flavobacteriaceae</taxon>
        <taxon>Mesonia</taxon>
    </lineage>
</organism>
<name>A0AC61YDK0_9FLAO</name>
<accession>A0AC61YDK0</accession>
<gene>
    <name evidence="1" type="ORF">FVB9532_03906</name>
</gene>
<dbReference type="Proteomes" id="UP000356253">
    <property type="component" value="Unassembled WGS sequence"/>
</dbReference>
<reference evidence="1" key="1">
    <citation type="submission" date="2019-09" db="EMBL/GenBank/DDBJ databases">
        <authorList>
            <person name="Rodrigo-Torres L."/>
            <person name="Arahal R. D."/>
            <person name="Lucena T."/>
        </authorList>
    </citation>
    <scope>NUCLEOTIDE SEQUENCE</scope>
    <source>
        <strain evidence="1">ISS653</strain>
    </source>
</reference>
<proteinExistence type="predicted"/>
<protein>
    <submittedName>
        <fullName evidence="1">Uncharacterized protein</fullName>
    </submittedName>
</protein>
<keyword evidence="2" id="KW-1185">Reference proteome</keyword>